<name>A0A1U7Z789_NELNU</name>
<sequence>MYGSDMQGKTQFDHTLFVKRSGSLAIYLIVYVDDIVVTGNDASGIHALKKYVLDLLSETGKMGTRPAATLIDMSHKLSASDGTLLEDKGVFQRLLGKLLRSTSGYCSLVASNVVSWRSKKQSVVARSSAEAEYRAMAHGVSELLWLRSLMEELGIEHDKPMMLYCDS</sequence>
<dbReference type="AlphaFoldDB" id="A0A1U7Z789"/>
<dbReference type="RefSeq" id="XP_010248266.1">
    <property type="nucleotide sequence ID" value="XM_010249964.1"/>
</dbReference>
<dbReference type="OMA" id="KFRAMAH"/>
<dbReference type="PANTHER" id="PTHR11439">
    <property type="entry name" value="GAG-POL-RELATED RETROTRANSPOSON"/>
    <property type="match status" value="1"/>
</dbReference>
<evidence type="ECO:0000313" key="2">
    <source>
        <dbReference type="RefSeq" id="XP_010248266.1"/>
    </source>
</evidence>
<dbReference type="KEGG" id="nnu:104591179"/>
<dbReference type="InParanoid" id="A0A1U7Z789"/>
<dbReference type="PANTHER" id="PTHR11439:SF463">
    <property type="entry name" value="REVERSE TRANSCRIPTASE TY1_COPIA-TYPE DOMAIN-CONTAINING PROTEIN"/>
    <property type="match status" value="1"/>
</dbReference>
<dbReference type="eggNOG" id="KOG0017">
    <property type="taxonomic scope" value="Eukaryota"/>
</dbReference>
<dbReference type="OrthoDB" id="414945at2759"/>
<protein>
    <submittedName>
        <fullName evidence="2">Uncharacterized protein LOC104591179</fullName>
    </submittedName>
</protein>
<organism evidence="1 2">
    <name type="scientific">Nelumbo nucifera</name>
    <name type="common">Sacred lotus</name>
    <dbReference type="NCBI Taxonomy" id="4432"/>
    <lineage>
        <taxon>Eukaryota</taxon>
        <taxon>Viridiplantae</taxon>
        <taxon>Streptophyta</taxon>
        <taxon>Embryophyta</taxon>
        <taxon>Tracheophyta</taxon>
        <taxon>Spermatophyta</taxon>
        <taxon>Magnoliopsida</taxon>
        <taxon>Proteales</taxon>
        <taxon>Nelumbonaceae</taxon>
        <taxon>Nelumbo</taxon>
    </lineage>
</organism>
<proteinExistence type="predicted"/>
<keyword evidence="1" id="KW-1185">Reference proteome</keyword>
<dbReference type="CDD" id="cd09272">
    <property type="entry name" value="RNase_HI_RT_Ty1"/>
    <property type="match status" value="1"/>
</dbReference>
<gene>
    <name evidence="2" type="primary">LOC104591179</name>
</gene>
<evidence type="ECO:0000313" key="1">
    <source>
        <dbReference type="Proteomes" id="UP000189703"/>
    </source>
</evidence>
<reference evidence="2" key="1">
    <citation type="submission" date="2025-08" db="UniProtKB">
        <authorList>
            <consortium name="RefSeq"/>
        </authorList>
    </citation>
    <scope>IDENTIFICATION</scope>
</reference>
<dbReference type="Proteomes" id="UP000189703">
    <property type="component" value="Unplaced"/>
</dbReference>
<accession>A0A1U7Z789</accession>
<dbReference type="STRING" id="4432.A0A1U7Z789"/>
<dbReference type="GeneID" id="104591179"/>